<evidence type="ECO:0000313" key="2">
    <source>
        <dbReference type="Proteomes" id="UP000256913"/>
    </source>
</evidence>
<proteinExistence type="predicted"/>
<dbReference type="InterPro" id="IPR046203">
    <property type="entry name" value="DUF6236"/>
</dbReference>
<dbReference type="Pfam" id="PF19749">
    <property type="entry name" value="DUF6236"/>
    <property type="match status" value="1"/>
</dbReference>
<dbReference type="RefSeq" id="WP_116066083.1">
    <property type="nucleotide sequence ID" value="NZ_BONB01000027.1"/>
</dbReference>
<keyword evidence="2" id="KW-1185">Reference proteome</keyword>
<dbReference type="OrthoDB" id="9115306at2"/>
<name>A0A3D9ZKL3_9ACTN</name>
<sequence length="387" mass="42243">MAALALYYPWMHFQHDNWVKLALLTWDGMVRIRSTAIWDRDSDVVRQIAAETDFLTDEQPSREALHHVATRFLNIVSDHRDQLAERYGRQAFQTEFRMPPSQMPGALDDNADFARFWIYTGPHLSKVTDILRAALVDADLCIERDRTDGTWLGLHPTVGAVYTACLADAVATENLLSPATDDARMHRAVGALDQAVDLLLGDLPPRATRDDPDLAYLHIGLEAVLRPTGLYAVPVGNLIRFRERYAAELSAFREHIAGLAPSLAPIAAVESPAVARAHLEALYRSKTQPQLDELRGALRGMGIESTVGVLGLKVDVPAAAGTLVGGAAAAGGHLAVAATAVAMTVLPYLTGRISAHRERARSSPVAYLLAAERNLTGRSLLDRIRSR</sequence>
<reference evidence="1 2" key="1">
    <citation type="submission" date="2018-08" db="EMBL/GenBank/DDBJ databases">
        <title>Sequencing the genomes of 1000 actinobacteria strains.</title>
        <authorList>
            <person name="Klenk H.-P."/>
        </authorList>
    </citation>
    <scope>NUCLEOTIDE SEQUENCE [LARGE SCALE GENOMIC DNA]</scope>
    <source>
        <strain evidence="1 2">DSM 44099</strain>
    </source>
</reference>
<dbReference type="EMBL" id="QUMQ01000001">
    <property type="protein sequence ID" value="REF94230.1"/>
    <property type="molecule type" value="Genomic_DNA"/>
</dbReference>
<dbReference type="AlphaFoldDB" id="A0A3D9ZKL3"/>
<comment type="caution">
    <text evidence="1">The sequence shown here is derived from an EMBL/GenBank/DDBJ whole genome shotgun (WGS) entry which is preliminary data.</text>
</comment>
<evidence type="ECO:0000313" key="1">
    <source>
        <dbReference type="EMBL" id="REF94230.1"/>
    </source>
</evidence>
<accession>A0A3D9ZKL3</accession>
<dbReference type="Proteomes" id="UP000256913">
    <property type="component" value="Unassembled WGS sequence"/>
</dbReference>
<gene>
    <name evidence="1" type="ORF">DFJ67_0145</name>
</gene>
<organism evidence="1 2">
    <name type="scientific">Asanoa ferruginea</name>
    <dbReference type="NCBI Taxonomy" id="53367"/>
    <lineage>
        <taxon>Bacteria</taxon>
        <taxon>Bacillati</taxon>
        <taxon>Actinomycetota</taxon>
        <taxon>Actinomycetes</taxon>
        <taxon>Micromonosporales</taxon>
        <taxon>Micromonosporaceae</taxon>
        <taxon>Asanoa</taxon>
    </lineage>
</organism>
<protein>
    <submittedName>
        <fullName evidence="1">Uncharacterized protein</fullName>
    </submittedName>
</protein>